<keyword evidence="3" id="KW-0378">Hydrolase</keyword>
<dbReference type="GO" id="GO:0008236">
    <property type="term" value="F:serine-type peptidase activity"/>
    <property type="evidence" value="ECO:0007669"/>
    <property type="project" value="UniProtKB-KW"/>
</dbReference>
<feature type="domain" description="Peptidase S49" evidence="5">
    <location>
        <begin position="606"/>
        <end position="765"/>
    </location>
</feature>
<name>A0A4Z0WJG9_9GAMM</name>
<evidence type="ECO:0000256" key="3">
    <source>
        <dbReference type="ARBA" id="ARBA00022801"/>
    </source>
</evidence>
<evidence type="ECO:0000313" key="7">
    <source>
        <dbReference type="Proteomes" id="UP000297475"/>
    </source>
</evidence>
<evidence type="ECO:0000256" key="2">
    <source>
        <dbReference type="ARBA" id="ARBA00022670"/>
    </source>
</evidence>
<accession>A0A4Z0WJG9</accession>
<dbReference type="PANTHER" id="PTHR33209">
    <property type="entry name" value="PROTEASE 4"/>
    <property type="match status" value="1"/>
</dbReference>
<dbReference type="InterPro" id="IPR047217">
    <property type="entry name" value="S49_SppA_67K_type_N"/>
</dbReference>
<organism evidence="6 7">
    <name type="scientific">Natronospirillum operosum</name>
    <dbReference type="NCBI Taxonomy" id="2759953"/>
    <lineage>
        <taxon>Bacteria</taxon>
        <taxon>Pseudomonadati</taxon>
        <taxon>Pseudomonadota</taxon>
        <taxon>Gammaproteobacteria</taxon>
        <taxon>Oceanospirillales</taxon>
        <taxon>Natronospirillaceae</taxon>
        <taxon>Natronospirillum</taxon>
    </lineage>
</organism>
<dbReference type="Gene3D" id="6.20.330.10">
    <property type="match status" value="1"/>
</dbReference>
<comment type="similarity">
    <text evidence="1">Belongs to the peptidase S49 family.</text>
</comment>
<keyword evidence="2" id="KW-0645">Protease</keyword>
<dbReference type="CDD" id="cd07023">
    <property type="entry name" value="S49_Sppa_N_C"/>
    <property type="match status" value="1"/>
</dbReference>
<keyword evidence="4" id="KW-0720">Serine protease</keyword>
<keyword evidence="7" id="KW-1185">Reference proteome</keyword>
<comment type="caution">
    <text evidence="6">The sequence shown here is derived from an EMBL/GenBank/DDBJ whole genome shotgun (WGS) entry which is preliminary data.</text>
</comment>
<gene>
    <name evidence="6" type="ORF">E4656_06360</name>
</gene>
<dbReference type="EMBL" id="SRMF01000001">
    <property type="protein sequence ID" value="TGG96016.1"/>
    <property type="molecule type" value="Genomic_DNA"/>
</dbReference>
<sequence>MLMSLLSVVPRSDAFRPAALSSNPLIVTLLAVTLLTGTASGLAADDLGFYRHYDRTEFSLTAPGAQKFGLYGLDNPAQLHYLQAPDLTLAWTAEEFMDDDQRFNLNLAGPGFGFNFDRDRRSGNRIDQYQLAIGGGTDDAASGFGIGWYRGDRRTNDLRTHFTLGTLTRPSRQMSVGVTGRVSTGLDYYEAVADAAWRPLGTPQLAVFGDYVWGNADHRQVGDWSAGASSEVLPGVQIAGRYFDGGTITAGLQFSFGHSSVTSQRHRVDDGDDYNSFAVRLGAWERNVFDEWFSTSNRYVNLNLDDRIAYQRFAVFDRRKALYDKLNYIDAARQDDTVNGIVVNTTNMNISPSMAWELTDALQNFRAEGKRVVLYIENGGMSELHMTAAADVVVMDPSGSLYIPGLVSGSTYLGDLLAWLGIGVDELREMDYKSAMESFSRTDMSAADREQRQALIDDFYLRIRTDVIANRGLNADEFDRLIDRGLHLSPRELTEAGVVDRLTRYPRIDNVLAEIERRPQQRISPAALTTFREPQDDRWGPRAQIAVLYASGATDTDRGMRARTIARALRQARNDSSVAAVVLRVDSPGGGILAADMVADEVRRTAAVKPVVVSMGGYATSGGYWVSAYATDILATPLTTTGSIGVISARLWDDGFSDRLHLNADSVQRGASADAQFGVTLPLVGLSLPARPYTESEREAAVTRLNQQYDRFINLVADGRGMSRDDVRAVAGGRIHSGEAALELGLIDDLGSLLDAIELARDRAGIAPDDKLDIVQGPGMQITSVRDLLELVGDEEPMIMPFHGPDSLDEYLRHLIEHRGQPQAVIPYRLLGVD</sequence>
<dbReference type="Pfam" id="PF01343">
    <property type="entry name" value="Peptidase_S49"/>
    <property type="match status" value="2"/>
</dbReference>
<dbReference type="PANTHER" id="PTHR33209:SF1">
    <property type="entry name" value="PEPTIDASE S49 DOMAIN-CONTAINING PROTEIN"/>
    <property type="match status" value="1"/>
</dbReference>
<feature type="domain" description="Peptidase S49" evidence="5">
    <location>
        <begin position="365"/>
        <end position="512"/>
    </location>
</feature>
<dbReference type="Gene3D" id="3.90.226.10">
    <property type="entry name" value="2-enoyl-CoA Hydratase, Chain A, domain 1"/>
    <property type="match status" value="2"/>
</dbReference>
<dbReference type="GO" id="GO:0006508">
    <property type="term" value="P:proteolysis"/>
    <property type="evidence" value="ECO:0007669"/>
    <property type="project" value="UniProtKB-KW"/>
</dbReference>
<evidence type="ECO:0000256" key="1">
    <source>
        <dbReference type="ARBA" id="ARBA00008683"/>
    </source>
</evidence>
<dbReference type="InterPro" id="IPR047272">
    <property type="entry name" value="S49_SppA_C"/>
</dbReference>
<dbReference type="AlphaFoldDB" id="A0A4Z0WJG9"/>
<dbReference type="Proteomes" id="UP000297475">
    <property type="component" value="Unassembled WGS sequence"/>
</dbReference>
<evidence type="ECO:0000259" key="5">
    <source>
        <dbReference type="Pfam" id="PF01343"/>
    </source>
</evidence>
<dbReference type="SUPFAM" id="SSF52096">
    <property type="entry name" value="ClpP/crotonase"/>
    <property type="match status" value="2"/>
</dbReference>
<dbReference type="InterPro" id="IPR029045">
    <property type="entry name" value="ClpP/crotonase-like_dom_sf"/>
</dbReference>
<evidence type="ECO:0000256" key="4">
    <source>
        <dbReference type="ARBA" id="ARBA00022825"/>
    </source>
</evidence>
<proteinExistence type="inferred from homology"/>
<protein>
    <recommendedName>
        <fullName evidence="5">Peptidase S49 domain-containing protein</fullName>
    </recommendedName>
</protein>
<dbReference type="InterPro" id="IPR002142">
    <property type="entry name" value="Peptidase_S49"/>
</dbReference>
<evidence type="ECO:0000313" key="6">
    <source>
        <dbReference type="EMBL" id="TGG96016.1"/>
    </source>
</evidence>
<dbReference type="CDD" id="cd07018">
    <property type="entry name" value="S49_SppA_67K_type"/>
    <property type="match status" value="1"/>
</dbReference>
<dbReference type="OrthoDB" id="9764363at2"/>
<reference evidence="6 7" key="1">
    <citation type="submission" date="2019-04" db="EMBL/GenBank/DDBJ databases">
        <title>Natronospirillum operosus gen. nov., sp. nov., a haloalkaliphilic satellite isolated from decaying biomass of laboratory culture of cyanobacterium Geitlerinema sp. and proposal of Natronospirillaceae fam. nov. and Saccharospirillaceae fam. nov.</title>
        <authorList>
            <person name="Kevbrin V."/>
            <person name="Boltyanskaya Y."/>
            <person name="Koziaeva V."/>
            <person name="Grouzdev D.S."/>
            <person name="Park M."/>
            <person name="Cho J."/>
        </authorList>
    </citation>
    <scope>NUCLEOTIDE SEQUENCE [LARGE SCALE GENOMIC DNA]</scope>
    <source>
        <strain evidence="6 7">G-116</strain>
    </source>
</reference>